<keyword evidence="2" id="KW-0812">Transmembrane</keyword>
<dbReference type="Proteomes" id="UP000651085">
    <property type="component" value="Unassembled WGS sequence"/>
</dbReference>
<dbReference type="PANTHER" id="PTHR10098">
    <property type="entry name" value="RAPSYN-RELATED"/>
    <property type="match status" value="1"/>
</dbReference>
<proteinExistence type="predicted"/>
<dbReference type="EMBL" id="JACRTF010000001">
    <property type="protein sequence ID" value="MBC8594009.1"/>
    <property type="molecule type" value="Genomic_DNA"/>
</dbReference>
<dbReference type="Gene3D" id="1.25.40.10">
    <property type="entry name" value="Tetratricopeptide repeat domain"/>
    <property type="match status" value="2"/>
</dbReference>
<evidence type="ECO:0000313" key="4">
    <source>
        <dbReference type="Proteomes" id="UP000651085"/>
    </source>
</evidence>
<evidence type="ECO:0000313" key="3">
    <source>
        <dbReference type="EMBL" id="MBC8594009.1"/>
    </source>
</evidence>
<dbReference type="SUPFAM" id="SSF48452">
    <property type="entry name" value="TPR-like"/>
    <property type="match status" value="1"/>
</dbReference>
<feature type="transmembrane region" description="Helical" evidence="2">
    <location>
        <begin position="16"/>
        <end position="37"/>
    </location>
</feature>
<reference evidence="3" key="1">
    <citation type="submission" date="2020-08" db="EMBL/GenBank/DDBJ databases">
        <title>Genome public.</title>
        <authorList>
            <person name="Liu C."/>
            <person name="Sun Q."/>
        </authorList>
    </citation>
    <scope>NUCLEOTIDE SEQUENCE</scope>
    <source>
        <strain evidence="3">N12</strain>
    </source>
</reference>
<comment type="caution">
    <text evidence="3">The sequence shown here is derived from an EMBL/GenBank/DDBJ whole genome shotgun (WGS) entry which is preliminary data.</text>
</comment>
<dbReference type="SMART" id="SM00028">
    <property type="entry name" value="TPR"/>
    <property type="match status" value="3"/>
</dbReference>
<keyword evidence="4" id="KW-1185">Reference proteome</keyword>
<gene>
    <name evidence="3" type="ORF">H8744_12280</name>
</gene>
<dbReference type="RefSeq" id="WP_262435113.1">
    <property type="nucleotide sequence ID" value="NZ_JACRTF010000001.1"/>
</dbReference>
<dbReference type="InterPro" id="IPR011990">
    <property type="entry name" value="TPR-like_helical_dom_sf"/>
</dbReference>
<dbReference type="Pfam" id="PF13424">
    <property type="entry name" value="TPR_12"/>
    <property type="match status" value="1"/>
</dbReference>
<dbReference type="AlphaFoldDB" id="A0A926F8V9"/>
<organism evidence="3 4">
    <name type="scientific">Jilunia laotingensis</name>
    <dbReference type="NCBI Taxonomy" id="2763675"/>
    <lineage>
        <taxon>Bacteria</taxon>
        <taxon>Pseudomonadati</taxon>
        <taxon>Bacteroidota</taxon>
        <taxon>Bacteroidia</taxon>
        <taxon>Bacteroidales</taxon>
        <taxon>Bacteroidaceae</taxon>
        <taxon>Jilunia</taxon>
    </lineage>
</organism>
<sequence>MHHNQSDTPIRTKPPLFLIKAPLLWTILIFHATAIFSQDKEAYANFREQTSHLSLQEIITQGDKYAEKEANDTAIILYSVAINHFYTDMPDADKKLCATAHLKAGNIYYAQGSYTNAMDVYIKGLKISESCDFHTNIIKLYNNIGNIYWLFQDLEKAATYYEKGYKLCLEHDYFAAKVQMLNNLTTTYVYIPNPEKAKYYFNQQKQLNITDSTFYEMYYYNMLLDEGLILSLDGKYKEAARSIKSSVDFAKTNQMGPWFECASYEDLYKMYQKLNERDSTMHYLHLFYATAKENGFTDKLKEALKVLPVLYEKVNDRKNAQLYKNEYLVLTDSIFNFREFSRIKNLQFLYETEKYNKEINNLIALQLIKEKEIKSQRKIMTGILISALIFSFL</sequence>
<name>A0A926F8V9_9BACT</name>
<keyword evidence="1" id="KW-0802">TPR repeat</keyword>
<dbReference type="PROSITE" id="PS50005">
    <property type="entry name" value="TPR"/>
    <property type="match status" value="1"/>
</dbReference>
<protein>
    <submittedName>
        <fullName evidence="3">Tetratricopeptide repeat protein</fullName>
    </submittedName>
</protein>
<evidence type="ECO:0000256" key="1">
    <source>
        <dbReference type="PROSITE-ProRule" id="PRU00339"/>
    </source>
</evidence>
<feature type="repeat" description="TPR" evidence="1">
    <location>
        <begin position="98"/>
        <end position="131"/>
    </location>
</feature>
<keyword evidence="2" id="KW-1133">Transmembrane helix</keyword>
<evidence type="ECO:0000256" key="2">
    <source>
        <dbReference type="SAM" id="Phobius"/>
    </source>
</evidence>
<dbReference type="InterPro" id="IPR019734">
    <property type="entry name" value="TPR_rpt"/>
</dbReference>
<accession>A0A926F8V9</accession>
<keyword evidence="2" id="KW-0472">Membrane</keyword>